<name>A0AAD6N2S0_PENCN</name>
<dbReference type="Proteomes" id="UP001219568">
    <property type="component" value="Unassembled WGS sequence"/>
</dbReference>
<dbReference type="EMBL" id="JAQJZL010000016">
    <property type="protein sequence ID" value="KAJ6023575.1"/>
    <property type="molecule type" value="Genomic_DNA"/>
</dbReference>
<sequence length="214" mass="24081">MYSMNDLESAKLIYVTELTDCAWTAPAIWTVNLFVMQDAKAHGVARRRLLSYYSMASIVQYEIYVDECVRTSAGNWRGSRRENTSWLFTRSPANHSVILKRQKISNMIARLDHSNLYSASAGSFPLVHAMLVRLVVSPAQLVIQRKTKTTITQDGDSEPPQSERRTEDFFGKFLAAHDRDHSPLTSTHLLFGCVQNIFAASDTTGIALSSMIFI</sequence>
<gene>
    <name evidence="1" type="ORF">N7460_013970</name>
</gene>
<comment type="caution">
    <text evidence="1">The sequence shown here is derived from an EMBL/GenBank/DDBJ whole genome shotgun (WGS) entry which is preliminary data.</text>
</comment>
<protein>
    <submittedName>
        <fullName evidence="1">Pisatin demethylase</fullName>
    </submittedName>
</protein>
<dbReference type="Gene3D" id="1.10.630.10">
    <property type="entry name" value="Cytochrome P450"/>
    <property type="match status" value="1"/>
</dbReference>
<dbReference type="GO" id="GO:0004497">
    <property type="term" value="F:monooxygenase activity"/>
    <property type="evidence" value="ECO:0007669"/>
    <property type="project" value="InterPro"/>
</dbReference>
<dbReference type="InterPro" id="IPR036396">
    <property type="entry name" value="Cyt_P450_sf"/>
</dbReference>
<organism evidence="1 2">
    <name type="scientific">Penicillium canescens</name>
    <dbReference type="NCBI Taxonomy" id="5083"/>
    <lineage>
        <taxon>Eukaryota</taxon>
        <taxon>Fungi</taxon>
        <taxon>Dikarya</taxon>
        <taxon>Ascomycota</taxon>
        <taxon>Pezizomycotina</taxon>
        <taxon>Eurotiomycetes</taxon>
        <taxon>Eurotiomycetidae</taxon>
        <taxon>Eurotiales</taxon>
        <taxon>Aspergillaceae</taxon>
        <taxon>Penicillium</taxon>
    </lineage>
</organism>
<accession>A0AAD6N2S0</accession>
<dbReference type="GO" id="GO:0016705">
    <property type="term" value="F:oxidoreductase activity, acting on paired donors, with incorporation or reduction of molecular oxygen"/>
    <property type="evidence" value="ECO:0007669"/>
    <property type="project" value="InterPro"/>
</dbReference>
<dbReference type="SUPFAM" id="SSF48264">
    <property type="entry name" value="Cytochrome P450"/>
    <property type="match status" value="1"/>
</dbReference>
<proteinExistence type="predicted"/>
<dbReference type="AlphaFoldDB" id="A0AAD6N2S0"/>
<dbReference type="GO" id="GO:0020037">
    <property type="term" value="F:heme binding"/>
    <property type="evidence" value="ECO:0007669"/>
    <property type="project" value="InterPro"/>
</dbReference>
<keyword evidence="2" id="KW-1185">Reference proteome</keyword>
<dbReference type="GO" id="GO:0005506">
    <property type="term" value="F:iron ion binding"/>
    <property type="evidence" value="ECO:0007669"/>
    <property type="project" value="InterPro"/>
</dbReference>
<evidence type="ECO:0000313" key="1">
    <source>
        <dbReference type="EMBL" id="KAJ6023575.1"/>
    </source>
</evidence>
<reference evidence="1" key="2">
    <citation type="submission" date="2023-01" db="EMBL/GenBank/DDBJ databases">
        <authorList>
            <person name="Petersen C."/>
        </authorList>
    </citation>
    <scope>NUCLEOTIDE SEQUENCE</scope>
    <source>
        <strain evidence="1">IBT 15450</strain>
    </source>
</reference>
<evidence type="ECO:0000313" key="2">
    <source>
        <dbReference type="Proteomes" id="UP001219568"/>
    </source>
</evidence>
<reference evidence="1" key="1">
    <citation type="journal article" date="2023" name="IMA Fungus">
        <title>Comparative genomic study of the Penicillium genus elucidates a diverse pangenome and 15 lateral gene transfer events.</title>
        <authorList>
            <person name="Petersen C."/>
            <person name="Sorensen T."/>
            <person name="Nielsen M.R."/>
            <person name="Sondergaard T.E."/>
            <person name="Sorensen J.L."/>
            <person name="Fitzpatrick D.A."/>
            <person name="Frisvad J.C."/>
            <person name="Nielsen K.L."/>
        </authorList>
    </citation>
    <scope>NUCLEOTIDE SEQUENCE</scope>
    <source>
        <strain evidence="1">IBT 15450</strain>
    </source>
</reference>